<comment type="subcellular location">
    <subcellularLocation>
        <location evidence="2">Chromosome</location>
        <location evidence="2">Centromere</location>
    </subcellularLocation>
    <subcellularLocation>
        <location evidence="1">Nucleus</location>
    </subcellularLocation>
</comment>
<dbReference type="AlphaFoldDB" id="Q4REH5"/>
<keyword evidence="5" id="KW-0158">Chromosome</keyword>
<evidence type="ECO:0000256" key="5">
    <source>
        <dbReference type="ARBA" id="ARBA00022454"/>
    </source>
</evidence>
<sequence>MEDPSVIGVLDCLSALEDRSRKRKTPQQSRLKELKDKVEALKVQRDQLMVELEMHEKLQKLRTSMDQECKREEEEEEKMSEDSENSQIFQLLAEYSQLNDLLYAHHITGGYNLVKTRQGKGVCISLATAYNDVFMETYNLELNLKPKLTIGRHDIPPFIPLKRLEEENNLQTDLRSFLDALSQHLNAYVGRKEQLRLVKVPVLGFFK</sequence>
<evidence type="ECO:0000256" key="1">
    <source>
        <dbReference type="ARBA" id="ARBA00004123"/>
    </source>
</evidence>
<evidence type="ECO:0000256" key="2">
    <source>
        <dbReference type="ARBA" id="ARBA00004584"/>
    </source>
</evidence>
<comment type="caution">
    <text evidence="9">The sequence shown here is derived from an EMBL/GenBank/DDBJ whole genome shotgun (WGS) entry which is preliminary data.</text>
</comment>
<keyword evidence="6" id="KW-0539">Nucleus</keyword>
<evidence type="ECO:0000256" key="6">
    <source>
        <dbReference type="ARBA" id="ARBA00023242"/>
    </source>
</evidence>
<dbReference type="GO" id="GO:0005634">
    <property type="term" value="C:nucleus"/>
    <property type="evidence" value="ECO:0007669"/>
    <property type="project" value="UniProtKB-SubCell"/>
</dbReference>
<dbReference type="GO" id="GO:0031511">
    <property type="term" value="C:Mis6-Sim4 complex"/>
    <property type="evidence" value="ECO:0007669"/>
    <property type="project" value="TreeGrafter"/>
</dbReference>
<reference evidence="9" key="2">
    <citation type="submission" date="2004-02" db="EMBL/GenBank/DDBJ databases">
        <authorList>
            <consortium name="Genoscope"/>
            <consortium name="Whitehead Institute Centre for Genome Research"/>
        </authorList>
    </citation>
    <scope>NUCLEOTIDE SEQUENCE</scope>
</reference>
<evidence type="ECO:0000256" key="3">
    <source>
        <dbReference type="ARBA" id="ARBA00007321"/>
    </source>
</evidence>
<organism evidence="9">
    <name type="scientific">Tetraodon nigroviridis</name>
    <name type="common">Spotted green pufferfish</name>
    <name type="synonym">Chelonodon nigroviridis</name>
    <dbReference type="NCBI Taxonomy" id="99883"/>
    <lineage>
        <taxon>Eukaryota</taxon>
        <taxon>Metazoa</taxon>
        <taxon>Chordata</taxon>
        <taxon>Craniata</taxon>
        <taxon>Vertebrata</taxon>
        <taxon>Euteleostomi</taxon>
        <taxon>Actinopterygii</taxon>
        <taxon>Neopterygii</taxon>
        <taxon>Teleostei</taxon>
        <taxon>Neoteleostei</taxon>
        <taxon>Acanthomorphata</taxon>
        <taxon>Eupercaria</taxon>
        <taxon>Tetraodontiformes</taxon>
        <taxon>Tetradontoidea</taxon>
        <taxon>Tetraodontidae</taxon>
        <taxon>Tetraodon</taxon>
    </lineage>
</organism>
<dbReference type="KEGG" id="tng:GSTEN00035761G001"/>
<feature type="compositionally biased region" description="Basic and acidic residues" evidence="8">
    <location>
        <begin position="63"/>
        <end position="72"/>
    </location>
</feature>
<reference evidence="9" key="1">
    <citation type="journal article" date="2004" name="Nature">
        <title>Genome duplication in the teleost fish Tetraodon nigroviridis reveals the early vertebrate proto-karyotype.</title>
        <authorList>
            <person name="Jaillon O."/>
            <person name="Aury J.-M."/>
            <person name="Brunet F."/>
            <person name="Petit J.-L."/>
            <person name="Stange-Thomann N."/>
            <person name="Mauceli E."/>
            <person name="Bouneau L."/>
            <person name="Fischer C."/>
            <person name="Ozouf-Costaz C."/>
            <person name="Bernot A."/>
            <person name="Nicaud S."/>
            <person name="Jaffe D."/>
            <person name="Fisher S."/>
            <person name="Lutfalla G."/>
            <person name="Dossat C."/>
            <person name="Segurens B."/>
            <person name="Dasilva C."/>
            <person name="Salanoubat M."/>
            <person name="Levy M."/>
            <person name="Boudet N."/>
            <person name="Castellano S."/>
            <person name="Anthouard V."/>
            <person name="Jubin C."/>
            <person name="Castelli V."/>
            <person name="Katinka M."/>
            <person name="Vacherie B."/>
            <person name="Biemont C."/>
            <person name="Skalli Z."/>
            <person name="Cattolico L."/>
            <person name="Poulain J."/>
            <person name="De Berardinis V."/>
            <person name="Cruaud C."/>
            <person name="Duprat S."/>
            <person name="Brottier P."/>
            <person name="Coutanceau J.-P."/>
            <person name="Gouzy J."/>
            <person name="Parra G."/>
            <person name="Lardier G."/>
            <person name="Chapple C."/>
            <person name="McKernan K.J."/>
            <person name="McEwan P."/>
            <person name="Bosak S."/>
            <person name="Kellis M."/>
            <person name="Volff J.-N."/>
            <person name="Guigo R."/>
            <person name="Zody M.C."/>
            <person name="Mesirov J."/>
            <person name="Lindblad-Toh K."/>
            <person name="Birren B."/>
            <person name="Nusbaum C."/>
            <person name="Kahn D."/>
            <person name="Robinson-Rechavi M."/>
            <person name="Laudet V."/>
            <person name="Schachter V."/>
            <person name="Quetier F."/>
            <person name="Saurin W."/>
            <person name="Scarpelli C."/>
            <person name="Wincker P."/>
            <person name="Lander E.S."/>
            <person name="Weissenbach J."/>
            <person name="Roest Crollius H."/>
        </authorList>
    </citation>
    <scope>NUCLEOTIDE SEQUENCE [LARGE SCALE GENOMIC DNA]</scope>
</reference>
<keyword evidence="7" id="KW-0137">Centromere</keyword>
<feature type="region of interest" description="Disordered" evidence="8">
    <location>
        <begin position="63"/>
        <end position="83"/>
    </location>
</feature>
<dbReference type="PANTHER" id="PTHR14582:SF1">
    <property type="entry name" value="CENTROMERE PROTEIN O"/>
    <property type="match status" value="1"/>
</dbReference>
<dbReference type="EMBL" id="CAAE01015123">
    <property type="protein sequence ID" value="CAG13207.1"/>
    <property type="molecule type" value="Genomic_DNA"/>
</dbReference>
<dbReference type="InterPro" id="IPR018464">
    <property type="entry name" value="CENP-O"/>
</dbReference>
<accession>Q4REH5</accession>
<proteinExistence type="inferred from homology"/>
<gene>
    <name evidence="9" type="ORF">GSTENG00035761001</name>
</gene>
<name>Q4REH5_TETNG</name>
<evidence type="ECO:0000256" key="8">
    <source>
        <dbReference type="SAM" id="MobiDB-lite"/>
    </source>
</evidence>
<evidence type="ECO:0000256" key="4">
    <source>
        <dbReference type="ARBA" id="ARBA00016395"/>
    </source>
</evidence>
<evidence type="ECO:0000313" key="9">
    <source>
        <dbReference type="EMBL" id="CAG13207.1"/>
    </source>
</evidence>
<dbReference type="OrthoDB" id="10050372at2759"/>
<feature type="compositionally biased region" description="Acidic residues" evidence="8">
    <location>
        <begin position="73"/>
        <end position="83"/>
    </location>
</feature>
<protein>
    <recommendedName>
        <fullName evidence="4">Centromere protein O</fullName>
    </recommendedName>
</protein>
<evidence type="ECO:0000256" key="7">
    <source>
        <dbReference type="ARBA" id="ARBA00023328"/>
    </source>
</evidence>
<dbReference type="Pfam" id="PF09496">
    <property type="entry name" value="CENP-O"/>
    <property type="match status" value="1"/>
</dbReference>
<comment type="similarity">
    <text evidence="3">Belongs to the CENP-O/MCM21 family.</text>
</comment>
<dbReference type="PANTHER" id="PTHR14582">
    <property type="entry name" value="INNER KINETOCHORE SUBUNIT MAL2"/>
    <property type="match status" value="1"/>
</dbReference>